<proteinExistence type="predicted"/>
<evidence type="ECO:0000313" key="3">
    <source>
        <dbReference type="Proteomes" id="UP000002281"/>
    </source>
</evidence>
<organism evidence="2 3">
    <name type="scientific">Equus caballus</name>
    <name type="common">Horse</name>
    <dbReference type="NCBI Taxonomy" id="9796"/>
    <lineage>
        <taxon>Eukaryota</taxon>
        <taxon>Metazoa</taxon>
        <taxon>Chordata</taxon>
        <taxon>Craniata</taxon>
        <taxon>Vertebrata</taxon>
        <taxon>Euteleostomi</taxon>
        <taxon>Mammalia</taxon>
        <taxon>Eutheria</taxon>
        <taxon>Laurasiatheria</taxon>
        <taxon>Perissodactyla</taxon>
        <taxon>Equidae</taxon>
        <taxon>Equus</taxon>
    </lineage>
</organism>
<feature type="region of interest" description="Disordered" evidence="1">
    <location>
        <begin position="1"/>
        <end position="70"/>
    </location>
</feature>
<sequence>MDTVRSPSPMTPRPPVKPKSNSQRSTVCRRMNLAHKIPSTLQQPPPCLRDDRWSIQQRQPPLSAAVSLRI</sequence>
<dbReference type="GeneTree" id="ENSGT00520000058076"/>
<evidence type="ECO:0000313" key="2">
    <source>
        <dbReference type="Ensembl" id="ENSECAP00000074264.1"/>
    </source>
</evidence>
<protein>
    <submittedName>
        <fullName evidence="2">Testis expressed 48</fullName>
    </submittedName>
</protein>
<reference evidence="2" key="2">
    <citation type="submission" date="2025-08" db="UniProtKB">
        <authorList>
            <consortium name="Ensembl"/>
        </authorList>
    </citation>
    <scope>IDENTIFICATION</scope>
    <source>
        <strain evidence="2">Thoroughbred</strain>
    </source>
</reference>
<reference evidence="2 3" key="1">
    <citation type="journal article" date="2009" name="Science">
        <title>Genome sequence, comparative analysis, and population genetics of the domestic horse.</title>
        <authorList>
            <consortium name="Broad Institute Genome Sequencing Platform"/>
            <consortium name="Broad Institute Whole Genome Assembly Team"/>
            <person name="Wade C.M."/>
            <person name="Giulotto E."/>
            <person name="Sigurdsson S."/>
            <person name="Zoli M."/>
            <person name="Gnerre S."/>
            <person name="Imsland F."/>
            <person name="Lear T.L."/>
            <person name="Adelson D.L."/>
            <person name="Bailey E."/>
            <person name="Bellone R.R."/>
            <person name="Bloecker H."/>
            <person name="Distl O."/>
            <person name="Edgar R.C."/>
            <person name="Garber M."/>
            <person name="Leeb T."/>
            <person name="Mauceli E."/>
            <person name="MacLeod J.N."/>
            <person name="Penedo M.C.T."/>
            <person name="Raison J.M."/>
            <person name="Sharpe T."/>
            <person name="Vogel J."/>
            <person name="Andersson L."/>
            <person name="Antczak D.F."/>
            <person name="Biagi T."/>
            <person name="Binns M.M."/>
            <person name="Chowdhary B.P."/>
            <person name="Coleman S.J."/>
            <person name="Della Valle G."/>
            <person name="Fryc S."/>
            <person name="Guerin G."/>
            <person name="Hasegawa T."/>
            <person name="Hill E.W."/>
            <person name="Jurka J."/>
            <person name="Kiialainen A."/>
            <person name="Lindgren G."/>
            <person name="Liu J."/>
            <person name="Magnani E."/>
            <person name="Mickelson J.R."/>
            <person name="Murray J."/>
            <person name="Nergadze S.G."/>
            <person name="Onofrio R."/>
            <person name="Pedroni S."/>
            <person name="Piras M.F."/>
            <person name="Raudsepp T."/>
            <person name="Rocchi M."/>
            <person name="Roeed K.H."/>
            <person name="Ryder O.A."/>
            <person name="Searle S."/>
            <person name="Skow L."/>
            <person name="Swinburne J.E."/>
            <person name="Syvaenen A.C."/>
            <person name="Tozaki T."/>
            <person name="Valberg S.J."/>
            <person name="Vaudin M."/>
            <person name="White J.R."/>
            <person name="Zody M.C."/>
            <person name="Lander E.S."/>
            <person name="Lindblad-Toh K."/>
        </authorList>
    </citation>
    <scope>NUCLEOTIDE SEQUENCE [LARGE SCALE GENOMIC DNA]</scope>
    <source>
        <strain evidence="2 3">Thoroughbred</strain>
    </source>
</reference>
<gene>
    <name evidence="2" type="primary">TEX48</name>
</gene>
<dbReference type="Ensembl" id="ENSECAT00000133381.1">
    <property type="protein sequence ID" value="ENSECAP00000074264.1"/>
    <property type="gene ID" value="ENSECAG00000048522.1"/>
</dbReference>
<dbReference type="Proteomes" id="UP000002281">
    <property type="component" value="Chromosome 25"/>
</dbReference>
<accession>A0A9L0SJA2</accession>
<name>A0A9L0SJA2_HORSE</name>
<evidence type="ECO:0000256" key="1">
    <source>
        <dbReference type="SAM" id="MobiDB-lite"/>
    </source>
</evidence>
<dbReference type="AlphaFoldDB" id="A0A9L0SJA2"/>
<keyword evidence="3" id="KW-1185">Reference proteome</keyword>
<reference evidence="2" key="3">
    <citation type="submission" date="2025-09" db="UniProtKB">
        <authorList>
            <consortium name="Ensembl"/>
        </authorList>
    </citation>
    <scope>IDENTIFICATION</scope>
    <source>
        <strain evidence="2">Thoroughbred</strain>
    </source>
</reference>